<accession>N8RHJ5</accession>
<dbReference type="Gene3D" id="2.60.60.30">
    <property type="entry name" value="sav2460 like domains"/>
    <property type="match status" value="1"/>
</dbReference>
<dbReference type="PATRIC" id="fig|1217671.3.peg.2023"/>
<feature type="domain" description="TerD" evidence="1">
    <location>
        <begin position="2"/>
        <end position="75"/>
    </location>
</feature>
<name>N8RHJ5_9GAMM</name>
<protein>
    <recommendedName>
        <fullName evidence="1">TerD domain-containing protein</fullName>
    </recommendedName>
</protein>
<dbReference type="STRING" id="134533.GCA_001485085_01476"/>
<dbReference type="Proteomes" id="UP000018426">
    <property type="component" value="Unassembled WGS sequence"/>
</dbReference>
<gene>
    <name evidence="2" type="ORF">F989_02050</name>
</gene>
<dbReference type="InterPro" id="IPR003325">
    <property type="entry name" value="TerD"/>
</dbReference>
<dbReference type="EMBL" id="APOL01000035">
    <property type="protein sequence ID" value="ENU32999.1"/>
    <property type="molecule type" value="Genomic_DNA"/>
</dbReference>
<proteinExistence type="predicted"/>
<organism evidence="2 3">
    <name type="scientific">Acinetobacter parvus NIPH 1103</name>
    <dbReference type="NCBI Taxonomy" id="1217671"/>
    <lineage>
        <taxon>Bacteria</taxon>
        <taxon>Pseudomonadati</taxon>
        <taxon>Pseudomonadota</taxon>
        <taxon>Gammaproteobacteria</taxon>
        <taxon>Moraxellales</taxon>
        <taxon>Moraxellaceae</taxon>
        <taxon>Acinetobacter</taxon>
    </lineage>
</organism>
<dbReference type="AlphaFoldDB" id="N8RHJ5"/>
<dbReference type="HOGENOM" id="CLU_2550651_0_0_6"/>
<comment type="caution">
    <text evidence="2">The sequence shown here is derived from an EMBL/GenBank/DDBJ whole genome shotgun (WGS) entry which is preliminary data.</text>
</comment>
<dbReference type="Pfam" id="PF02342">
    <property type="entry name" value="TerD"/>
    <property type="match status" value="1"/>
</dbReference>
<evidence type="ECO:0000259" key="1">
    <source>
        <dbReference type="Pfam" id="PF02342"/>
    </source>
</evidence>
<evidence type="ECO:0000313" key="3">
    <source>
        <dbReference type="Proteomes" id="UP000018426"/>
    </source>
</evidence>
<sequence length="82" mass="9589">MLNLIRGQKIKLNDLLQGQNAFYIQIQYQASFILDLASFGLDAQYKLSDERYMTFYNQPKTPCQAVQLLDNQLQQSRFLIPN</sequence>
<evidence type="ECO:0000313" key="2">
    <source>
        <dbReference type="EMBL" id="ENU32999.1"/>
    </source>
</evidence>
<reference evidence="2 3" key="1">
    <citation type="submission" date="2013-02" db="EMBL/GenBank/DDBJ databases">
        <title>The Genome Sequence of Acinetobacter parvus NIPH 1103.</title>
        <authorList>
            <consortium name="The Broad Institute Genome Sequencing Platform"/>
            <consortium name="The Broad Institute Genome Sequencing Center for Infectious Disease"/>
            <person name="Cerqueira G."/>
            <person name="Feldgarden M."/>
            <person name="Courvalin P."/>
            <person name="Perichon B."/>
            <person name="Grillot-Courvalin C."/>
            <person name="Clermont D."/>
            <person name="Rocha E."/>
            <person name="Yoon E.-J."/>
            <person name="Nemec A."/>
            <person name="Walker B."/>
            <person name="Young S.K."/>
            <person name="Zeng Q."/>
            <person name="Gargeya S."/>
            <person name="Fitzgerald M."/>
            <person name="Haas B."/>
            <person name="Abouelleil A."/>
            <person name="Alvarado L."/>
            <person name="Arachchi H.M."/>
            <person name="Berlin A.M."/>
            <person name="Chapman S.B."/>
            <person name="Dewar J."/>
            <person name="Goldberg J."/>
            <person name="Griggs A."/>
            <person name="Gujja S."/>
            <person name="Hansen M."/>
            <person name="Howarth C."/>
            <person name="Imamovic A."/>
            <person name="Larimer J."/>
            <person name="McCowan C."/>
            <person name="Murphy C."/>
            <person name="Neiman D."/>
            <person name="Pearson M."/>
            <person name="Priest M."/>
            <person name="Roberts A."/>
            <person name="Saif S."/>
            <person name="Shea T."/>
            <person name="Sisk P."/>
            <person name="Sykes S."/>
            <person name="Wortman J."/>
            <person name="Nusbaum C."/>
            <person name="Birren B."/>
        </authorList>
    </citation>
    <scope>NUCLEOTIDE SEQUENCE [LARGE SCALE GENOMIC DNA]</scope>
    <source>
        <strain evidence="2 3">NIPH 1103</strain>
    </source>
</reference>